<feature type="compositionally biased region" description="Basic residues" evidence="1">
    <location>
        <begin position="430"/>
        <end position="440"/>
    </location>
</feature>
<gene>
    <name evidence="2" type="ORF">VaNZ11_002758</name>
</gene>
<feature type="region of interest" description="Disordered" evidence="1">
    <location>
        <begin position="75"/>
        <end position="94"/>
    </location>
</feature>
<accession>A0ABQ5RSR0</accession>
<feature type="region of interest" description="Disordered" evidence="1">
    <location>
        <begin position="426"/>
        <end position="505"/>
    </location>
</feature>
<feature type="region of interest" description="Disordered" evidence="1">
    <location>
        <begin position="846"/>
        <end position="886"/>
    </location>
</feature>
<feature type="compositionally biased region" description="Polar residues" evidence="1">
    <location>
        <begin position="612"/>
        <end position="624"/>
    </location>
</feature>
<evidence type="ECO:0000313" key="2">
    <source>
        <dbReference type="EMBL" id="GLI60610.1"/>
    </source>
</evidence>
<name>A0ABQ5RSR0_9CHLO</name>
<feature type="compositionally biased region" description="Basic and acidic residues" evidence="1">
    <location>
        <begin position="1372"/>
        <end position="1388"/>
    </location>
</feature>
<evidence type="ECO:0000256" key="1">
    <source>
        <dbReference type="SAM" id="MobiDB-lite"/>
    </source>
</evidence>
<feature type="region of interest" description="Disordered" evidence="1">
    <location>
        <begin position="357"/>
        <end position="411"/>
    </location>
</feature>
<protein>
    <submittedName>
        <fullName evidence="2">Uncharacterized protein</fullName>
    </submittedName>
</protein>
<feature type="region of interest" description="Disordered" evidence="1">
    <location>
        <begin position="612"/>
        <end position="642"/>
    </location>
</feature>
<feature type="region of interest" description="Disordered" evidence="1">
    <location>
        <begin position="145"/>
        <end position="167"/>
    </location>
</feature>
<feature type="region of interest" description="Disordered" evidence="1">
    <location>
        <begin position="1340"/>
        <end position="1388"/>
    </location>
</feature>
<organism evidence="2 3">
    <name type="scientific">Volvox africanus</name>
    <dbReference type="NCBI Taxonomy" id="51714"/>
    <lineage>
        <taxon>Eukaryota</taxon>
        <taxon>Viridiplantae</taxon>
        <taxon>Chlorophyta</taxon>
        <taxon>core chlorophytes</taxon>
        <taxon>Chlorophyceae</taxon>
        <taxon>CS clade</taxon>
        <taxon>Chlamydomonadales</taxon>
        <taxon>Volvocaceae</taxon>
        <taxon>Volvox</taxon>
    </lineage>
</organism>
<feature type="region of interest" description="Disordered" evidence="1">
    <location>
        <begin position="563"/>
        <end position="593"/>
    </location>
</feature>
<evidence type="ECO:0000313" key="3">
    <source>
        <dbReference type="Proteomes" id="UP001165090"/>
    </source>
</evidence>
<feature type="compositionally biased region" description="Basic and acidic residues" evidence="1">
    <location>
        <begin position="1344"/>
        <end position="1356"/>
    </location>
</feature>
<sequence length="1789" mass="186151">MDTVASACLEPKWTSLRGMPGDSMEVLRDKHARLSLIAKAYKSRLTQSNSHLPIAIPLPLPLDSEGVVRLNGQASESCAKHPPPPHPVGRNSAADTSLTCASGLGRIPSSGRITNVTFATARPHSTELCKQQQRSEVGRRDFEHASSYGGVRPPVTSNTSVAVSDSSHGPLELLDGIGRGDGERSFVCGGEGGGKVAPVADIFLVRPVEKMRTPSQQQPGGSSERNMEAEVPLQLWQRMQGKPPCHGSLTFWEGTGQLPQSEGDEWSGSKNLQAAAGLAAEGMPEHTAAVLPMPPPEFDKQLLASCIQQSGSGAQVQPPRVPHTRLPTRESSVLPLQVGIGVSDTIRATVCPEAVLQPDAGPTGNPTCLASGDGDVTGSRSEAAAAELEAEAGEAPGRGEDDDDDVIYMGSALGDPAVYGDWLQAQGNSQRHRGPSRRRGGTQYPPSSRPDQPSKQRSILNFIQSRPCKQSIGSERVGAASGTKRTGSGYRRSDGSLPRGQRFSQVLHPWTTTMTQPRGQQMADAVVASAAAQMQGAQAEGGSASTSSQLPHGQFEATLPQLDQSGLRGPACGQDAKSPAPRQAAADSRPAEAVISSELSPFRMMQLQPQPHFQSLTPQPNESEPGNAGTLKGGSGAMLPRRGSGSLFASLRTGSDSATTAAMVTMTEPARNCPPCVKSVETKDIFSRTQPPPLPLLRMEVATELRADLGPDRANRNSDLNEDHNILPACQLVRDPTQLLWFNRVVDHSNEREVHTATHGRTAAAVACVRVPHESLSAFSGETMLADGLLRQVCKKLQGPSLAPAAQVEADVLTDPVGPSSILGGSEAAAAGSLSMRALVDAAPRGTEAPLPSIDAGSGPQIVEGQHCHHHQEEQHQQQLNSATPRCVQVPREQADRLRLRLDHHLYSDSGNGGDGAFVPASHDDSTELPGTASEEYVVPATPMSLAGSEVAHPLSVPKSVAATGRGRASTAHTSIRKGPGSAIWSGQSPQGDWMALRQRTRAIHGAAAVVATPVPASRVDSHLAVVTTVASTPMVLASASRDSGAVGELDSSIITPVPSLLGPRGTREAGAGGPRVSAAFAGVQIPDVPVAAVDLTDLIESPRVAYYGRGQCSSDVGSHDELIHPGRVLQVQVAVDICSSEDVLDRMQQCGSSEGGLPRHGGTVAAHAGDRACYVTCVVVKSTAPGAGLSPASSQGGLRRSVMDRVNGADGVTEPVCCTANEADNQRNGGRRQPLMLYTWQLPPDGPPVLHSTLALTIDQPKAPTALAAATPEVCGGAPADPNTACEQQDDGLMQLGYSFRLLVTGDGGLSLVLSSAVDAPALMYSNEGGITLSDGPQGLQDMFRDPHNSGKRCTEGQGDPPARPGPSLMDDLRRHRPHGEGGDEVAHGSIVGHVKLLRFQGGAWRLIRVLHGPAEIFGVGGGPAVFDVATLTLRCLACTACSVLPSPPQSEAWGQDTEGCPASSQTVQRMHSCWQIIAGGQAGRGCVWRLDPSLEAVLHCGLLPSVCCVAGQHGMTNEVVELATLPHRPRLVLGSVADGCLALWDVGIARAVAAPAAGVDGAIGRGYMQGLLSGHGGHGAMATVLRLAPAVPAVLLTVVRPERCVLRCLQPVAVTVPGADQRTHEGGCAEMAEMEACGGRGSEDGRDQCGRPGSDNLDGSMDRRRGEFAPVSFLARACQIPVYAGSAGRAAVDALGNELCTSACVTPVILSKDAVEVGRGLAGGVTCLSAWAGLGALGTEQGKVLAWDCKQGALVAGWQLPTAVSAVAMNSRMVFAAAGGRLLLGAS</sequence>
<comment type="caution">
    <text evidence="2">The sequence shown here is derived from an EMBL/GenBank/DDBJ whole genome shotgun (WGS) entry which is preliminary data.</text>
</comment>
<dbReference type="EMBL" id="BSDZ01000008">
    <property type="protein sequence ID" value="GLI60610.1"/>
    <property type="molecule type" value="Genomic_DNA"/>
</dbReference>
<keyword evidence="3" id="KW-1185">Reference proteome</keyword>
<feature type="region of interest" description="Disordered" evidence="1">
    <location>
        <begin position="962"/>
        <end position="990"/>
    </location>
</feature>
<reference evidence="2 3" key="1">
    <citation type="journal article" date="2023" name="IScience">
        <title>Expanded male sex-determining region conserved during the evolution of homothallism in the green alga Volvox.</title>
        <authorList>
            <person name="Yamamoto K."/>
            <person name="Matsuzaki R."/>
            <person name="Mahakham W."/>
            <person name="Heman W."/>
            <person name="Sekimoto H."/>
            <person name="Kawachi M."/>
            <person name="Minakuchi Y."/>
            <person name="Toyoda A."/>
            <person name="Nozaki H."/>
        </authorList>
    </citation>
    <scope>NUCLEOTIDE SEQUENCE [LARGE SCALE GENOMIC DNA]</scope>
    <source>
        <strain evidence="2 3">NIES-4468</strain>
    </source>
</reference>
<feature type="region of interest" description="Disordered" evidence="1">
    <location>
        <begin position="1642"/>
        <end position="1665"/>
    </location>
</feature>
<dbReference type="Proteomes" id="UP001165090">
    <property type="component" value="Unassembled WGS sequence"/>
</dbReference>
<feature type="compositionally biased region" description="Polar residues" evidence="1">
    <location>
        <begin position="155"/>
        <end position="167"/>
    </location>
</feature>
<proteinExistence type="predicted"/>
<feature type="compositionally biased region" description="Polar residues" evidence="1">
    <location>
        <begin position="444"/>
        <end position="473"/>
    </location>
</feature>